<protein>
    <recommendedName>
        <fullName evidence="4">Cilia- and flagella-associated protein 58 central coiled coil domain-containing protein</fullName>
    </recommendedName>
</protein>
<organism evidence="6 7">
    <name type="scientific">Marchantia polymorpha subsp. ruderalis</name>
    <dbReference type="NCBI Taxonomy" id="1480154"/>
    <lineage>
        <taxon>Eukaryota</taxon>
        <taxon>Viridiplantae</taxon>
        <taxon>Streptophyta</taxon>
        <taxon>Embryophyta</taxon>
        <taxon>Marchantiophyta</taxon>
        <taxon>Marchantiopsida</taxon>
        <taxon>Marchantiidae</taxon>
        <taxon>Marchantiales</taxon>
        <taxon>Marchantiaceae</taxon>
        <taxon>Marchantia</taxon>
    </lineage>
</organism>
<dbReference type="PANTHER" id="PTHR32083:SF0">
    <property type="entry name" value="CILIA AND FLAGELLA-ASSOCIATED PROTEIN 58"/>
    <property type="match status" value="1"/>
</dbReference>
<dbReference type="Proteomes" id="UP000077202">
    <property type="component" value="Unassembled WGS sequence"/>
</dbReference>
<evidence type="ECO:0000313" key="6">
    <source>
        <dbReference type="EMBL" id="OAE26190.1"/>
    </source>
</evidence>
<feature type="coiled-coil region" evidence="2">
    <location>
        <begin position="125"/>
        <end position="152"/>
    </location>
</feature>
<dbReference type="EMBL" id="AP019871">
    <property type="protein sequence ID" value="BBN13208.1"/>
    <property type="molecule type" value="Genomic_DNA"/>
</dbReference>
<evidence type="ECO:0000256" key="2">
    <source>
        <dbReference type="SAM" id="Coils"/>
    </source>
</evidence>
<dbReference type="EMBL" id="LVLJ01002210">
    <property type="protein sequence ID" value="OAE26190.1"/>
    <property type="molecule type" value="Genomic_DNA"/>
</dbReference>
<evidence type="ECO:0000313" key="7">
    <source>
        <dbReference type="Proteomes" id="UP000077202"/>
    </source>
</evidence>
<accession>A0A176VZG4</accession>
<keyword evidence="1 2" id="KW-0175">Coiled coil</keyword>
<evidence type="ECO:0000259" key="4">
    <source>
        <dbReference type="Pfam" id="PF21771"/>
    </source>
</evidence>
<dbReference type="PANTHER" id="PTHR32083">
    <property type="entry name" value="CILIA AND FLAGELLA-ASSOCIATED PROTEIN 58-RELATED"/>
    <property type="match status" value="1"/>
</dbReference>
<feature type="coiled-coil region" evidence="2">
    <location>
        <begin position="796"/>
        <end position="851"/>
    </location>
</feature>
<gene>
    <name evidence="6" type="ORF">AXG93_3457s1160</name>
    <name evidence="5" type="ORF">Mp_6g01670</name>
</gene>
<feature type="region of interest" description="Disordered" evidence="3">
    <location>
        <begin position="1"/>
        <end position="22"/>
    </location>
</feature>
<dbReference type="GO" id="GO:0005856">
    <property type="term" value="C:cytoskeleton"/>
    <property type="evidence" value="ECO:0007669"/>
    <property type="project" value="TreeGrafter"/>
</dbReference>
<evidence type="ECO:0000313" key="5">
    <source>
        <dbReference type="EMBL" id="BBN13208.1"/>
    </source>
</evidence>
<dbReference type="Proteomes" id="UP001162541">
    <property type="component" value="Chromosome 6"/>
</dbReference>
<feature type="coiled-coil region" evidence="2">
    <location>
        <begin position="349"/>
        <end position="390"/>
    </location>
</feature>
<proteinExistence type="predicted"/>
<name>A0A176VZG4_MARPO</name>
<evidence type="ECO:0000256" key="3">
    <source>
        <dbReference type="SAM" id="MobiDB-lite"/>
    </source>
</evidence>
<dbReference type="InterPro" id="IPR049270">
    <property type="entry name" value="CFAP58_CC"/>
</dbReference>
<keyword evidence="7" id="KW-1185">Reference proteome</keyword>
<dbReference type="Pfam" id="PF21771">
    <property type="entry name" value="CFAP58_CC"/>
    <property type="match status" value="1"/>
</dbReference>
<sequence length="889" mass="103742">MSRPEEAESGSKPSSQVSWMEKEKELTSGFELQAFETLEREFQQVLYELQTDPSLDKFRNEYEKLHRALKKSHESEKRLIKKCRELNSEIQTNTAKVQTALTNSEEDQLLILDLREEIGKAWKMVDATQEKEAKAKENIQALKQEIANLSGIVDQNVTFAVSKDTQVGSLEDEKLELVRERDRLLATSSELKKELAAWVSRVRILEEEKVTSENDLATVKGHLHAKRAECDRELRRKERLEKDVKELNHSIETNHERYKQKELELAQCLEQNAKTEALLEEEKHAVEKSSKLIDLLNTKIVKLQYDLEEQLRFNTQLLSENSERMVEMRMREDEITTVRDEVVKVRKLRDATMNKLKVTEAQKAEIEQQKEDLQGQISQLEKEKEIQRKLSESDKKRYEESIRERDVLTKMKAQAEDLSSKHADTLRLKETIIKNLELELQQYRDHAAAQDHAIEHLERERRKCAAEVSDATAKYMKVLDAMQAKELEILEGQKIVEAKDLEIKQQKALFEVVRTEKNIYSKRLVDTQDEINQAKRKLQISTQMVQALKDKLAAMDGRIEKGASEIIKVEKEKEVLNENLSQIQGKVKNAQAKIATYVSKIQTHDVLVNQANDETVRLKKEYTMVKTERDMLAAQLTRRDDELKEVYEKIRIQQSTLDKGRVQYLDRLDELRTLKLKLTDLKREQAILSGSLKSISILKREINGLNRELLREKLKVRIMTEELETPQNIHRWRTLESTDPTVYEMITKVQTLQKRLIVKTEEVVEKDLLIKEKEKLYIELQKILARQPGPEAAQQLNNLTRNLSEKTRQLKAMSSELFLYQTRVKEHKSEIDELREQLQVAKRRYIEQKEKEILEKQRDKTLAPTAPRNPTPKKPLRPASRGSVKKTAS</sequence>
<feature type="coiled-coil region" evidence="2">
    <location>
        <begin position="517"/>
        <end position="593"/>
    </location>
</feature>
<feature type="domain" description="Cilia- and flagella-associated protein 58 central coiled coil" evidence="4">
    <location>
        <begin position="386"/>
        <end position="689"/>
    </location>
</feature>
<feature type="coiled-coil region" evidence="2">
    <location>
        <begin position="426"/>
        <end position="474"/>
    </location>
</feature>
<reference evidence="6 7" key="1">
    <citation type="submission" date="2016-03" db="EMBL/GenBank/DDBJ databases">
        <title>Mechanisms controlling the formation of the plant cell surface in tip-growing cells are functionally conserved among land plants.</title>
        <authorList>
            <person name="Honkanen S."/>
            <person name="Jones V.A."/>
            <person name="Morieri G."/>
            <person name="Champion C."/>
            <person name="Hetherington A.J."/>
            <person name="Kelly S."/>
            <person name="Saint-Marcoux D."/>
            <person name="Proust H."/>
            <person name="Prescott H."/>
            <person name="Dolan L."/>
        </authorList>
    </citation>
    <scope>NUCLEOTIDE SEQUENCE [LARGE SCALE GENOMIC DNA]</scope>
    <source>
        <strain evidence="7">cv. Tak-1 and cv. Tak-2</strain>
        <tissue evidence="6">Whole gametophyte</tissue>
    </source>
</reference>
<feature type="coiled-coil region" evidence="2">
    <location>
        <begin position="188"/>
        <end position="285"/>
    </location>
</feature>
<evidence type="ECO:0000313" key="8">
    <source>
        <dbReference type="Proteomes" id="UP001162541"/>
    </source>
</evidence>
<evidence type="ECO:0000256" key="1">
    <source>
        <dbReference type="ARBA" id="ARBA00023054"/>
    </source>
</evidence>
<reference evidence="8" key="3">
    <citation type="journal article" date="2020" name="Curr. Biol.">
        <title>Chromatin organization in early land plants reveals an ancestral association between H3K27me3, transposons, and constitutive heterochromatin.</title>
        <authorList>
            <person name="Montgomery S.A."/>
            <person name="Tanizawa Y."/>
            <person name="Galik B."/>
            <person name="Wang N."/>
            <person name="Ito T."/>
            <person name="Mochizuki T."/>
            <person name="Akimcheva S."/>
            <person name="Bowman J.L."/>
            <person name="Cognat V."/>
            <person name="Marechal-Drouard L."/>
            <person name="Ekker H."/>
            <person name="Hong S.F."/>
            <person name="Kohchi T."/>
            <person name="Lin S.S."/>
            <person name="Liu L.D."/>
            <person name="Nakamura Y."/>
            <person name="Valeeva L.R."/>
            <person name="Shakirov E.V."/>
            <person name="Shippen D.E."/>
            <person name="Wei W.L."/>
            <person name="Yagura M."/>
            <person name="Yamaoka S."/>
            <person name="Yamato K.T."/>
            <person name="Liu C."/>
            <person name="Berger F."/>
        </authorList>
    </citation>
    <scope>NUCLEOTIDE SEQUENCE [LARGE SCALE GENOMIC DNA]</scope>
    <source>
        <strain evidence="8">Tak-1</strain>
    </source>
</reference>
<feature type="compositionally biased region" description="Basic and acidic residues" evidence="3">
    <location>
        <begin position="852"/>
        <end position="861"/>
    </location>
</feature>
<feature type="region of interest" description="Disordered" evidence="3">
    <location>
        <begin position="852"/>
        <end position="889"/>
    </location>
</feature>
<dbReference type="AlphaFoldDB" id="A0A176VZG4"/>
<reference evidence="5" key="2">
    <citation type="journal article" date="2019" name="Curr. Biol.">
        <title>Chromatin organization in early land plants reveals an ancestral association between H3K27me3, transposons, and constitutive heterochromatin.</title>
        <authorList>
            <person name="Montgomery S.A."/>
            <person name="Tanizawa Y."/>
            <person name="Galik B."/>
            <person name="Wang N."/>
            <person name="Ito T."/>
            <person name="Mochizuki T."/>
            <person name="Akimcheva S."/>
            <person name="Bowman J."/>
            <person name="Cognat V."/>
            <person name="Drouard L."/>
            <person name="Ekker H."/>
            <person name="Houng S."/>
            <person name="Kohchi T."/>
            <person name="Lin S."/>
            <person name="Liu L.D."/>
            <person name="Nakamura Y."/>
            <person name="Valeeva L.R."/>
            <person name="Shakirov E.V."/>
            <person name="Shippen D.E."/>
            <person name="Wei W."/>
            <person name="Yagura M."/>
            <person name="Yamaoka S."/>
            <person name="Yamato K.T."/>
            <person name="Liu C."/>
            <person name="Berger F."/>
        </authorList>
    </citation>
    <scope>NUCLEOTIDE SEQUENCE [LARGE SCALE GENOMIC DNA]</scope>
    <source>
        <strain evidence="5">Tak-1</strain>
    </source>
</reference>